<dbReference type="InParanoid" id="A0A804QUB3"/>
<proteinExistence type="predicted"/>
<reference evidence="2" key="2">
    <citation type="submission" date="2019-07" db="EMBL/GenBank/DDBJ databases">
        <authorList>
            <person name="Seetharam A."/>
            <person name="Woodhouse M."/>
            <person name="Cannon E."/>
        </authorList>
    </citation>
    <scope>NUCLEOTIDE SEQUENCE [LARGE SCALE GENOMIC DNA]</scope>
    <source>
        <strain evidence="2">cv. B73</strain>
    </source>
</reference>
<name>A0A804QUB3_MAIZE</name>
<sequence>SREKLCPLPPLIPCSLHPRIVSASSNHVCFPTPQGFLRPPSGSTDSPSTLRSDRQTQSLLSPRPPPGSPGHTYGVATTTKAAGARYVIHGFGPGCLGPPHRRGGLIHGSRPSCLGPPHPVWRTFASAPSLPTLGRSPQLSTASSPSLRLFPLATTLGPSTSTTGTSGIICILDWADIINAHIVPGPRIVDGLKLKVCWVVATSRRQLGTTTCSRCQLRRHCVRKQKTCTQLVNDNFASVIWPKKVCSPLRPKYMDGQERRGSPHRRWNPRGAQGVAPARLLWLLAPLQWHQCPCATSWSGCSTIG</sequence>
<dbReference type="AlphaFoldDB" id="A0A804QUB3"/>
<dbReference type="Proteomes" id="UP000007305">
    <property type="component" value="Chromosome 8"/>
</dbReference>
<dbReference type="EnsemblPlants" id="Zm00001eb359020_T001">
    <property type="protein sequence ID" value="Zm00001eb359020_P001"/>
    <property type="gene ID" value="Zm00001eb359020"/>
</dbReference>
<protein>
    <submittedName>
        <fullName evidence="2">Uncharacterized protein</fullName>
    </submittedName>
</protein>
<keyword evidence="3" id="KW-1185">Reference proteome</keyword>
<evidence type="ECO:0000313" key="3">
    <source>
        <dbReference type="Proteomes" id="UP000007305"/>
    </source>
</evidence>
<dbReference type="Gramene" id="Zm00001eb359020_T001">
    <property type="protein sequence ID" value="Zm00001eb359020_P001"/>
    <property type="gene ID" value="Zm00001eb359020"/>
</dbReference>
<organism evidence="2 3">
    <name type="scientific">Zea mays</name>
    <name type="common">Maize</name>
    <dbReference type="NCBI Taxonomy" id="4577"/>
    <lineage>
        <taxon>Eukaryota</taxon>
        <taxon>Viridiplantae</taxon>
        <taxon>Streptophyta</taxon>
        <taxon>Embryophyta</taxon>
        <taxon>Tracheophyta</taxon>
        <taxon>Spermatophyta</taxon>
        <taxon>Magnoliopsida</taxon>
        <taxon>Liliopsida</taxon>
        <taxon>Poales</taxon>
        <taxon>Poaceae</taxon>
        <taxon>PACMAD clade</taxon>
        <taxon>Panicoideae</taxon>
        <taxon>Andropogonodae</taxon>
        <taxon>Andropogoneae</taxon>
        <taxon>Tripsacinae</taxon>
        <taxon>Zea</taxon>
    </lineage>
</organism>
<reference evidence="2" key="3">
    <citation type="submission" date="2021-05" db="UniProtKB">
        <authorList>
            <consortium name="EnsemblPlants"/>
        </authorList>
    </citation>
    <scope>IDENTIFICATION</scope>
    <source>
        <strain evidence="2">cv. B73</strain>
    </source>
</reference>
<evidence type="ECO:0000256" key="1">
    <source>
        <dbReference type="SAM" id="MobiDB-lite"/>
    </source>
</evidence>
<feature type="region of interest" description="Disordered" evidence="1">
    <location>
        <begin position="36"/>
        <end position="75"/>
    </location>
</feature>
<evidence type="ECO:0000313" key="2">
    <source>
        <dbReference type="EnsemblPlants" id="Zm00001eb359020_P001"/>
    </source>
</evidence>
<feature type="compositionally biased region" description="Polar residues" evidence="1">
    <location>
        <begin position="41"/>
        <end position="50"/>
    </location>
</feature>
<accession>A0A804QUB3</accession>
<reference evidence="3" key="1">
    <citation type="journal article" date="2009" name="Science">
        <title>The B73 maize genome: complexity, diversity, and dynamics.</title>
        <authorList>
            <person name="Schnable P.S."/>
            <person name="Ware D."/>
            <person name="Fulton R.S."/>
            <person name="Stein J.C."/>
            <person name="Wei F."/>
            <person name="Pasternak S."/>
            <person name="Liang C."/>
            <person name="Zhang J."/>
            <person name="Fulton L."/>
            <person name="Graves T.A."/>
            <person name="Minx P."/>
            <person name="Reily A.D."/>
            <person name="Courtney L."/>
            <person name="Kruchowski S.S."/>
            <person name="Tomlinson C."/>
            <person name="Strong C."/>
            <person name="Delehaunty K."/>
            <person name="Fronick C."/>
            <person name="Courtney B."/>
            <person name="Rock S.M."/>
            <person name="Belter E."/>
            <person name="Du F."/>
            <person name="Kim K."/>
            <person name="Abbott R.M."/>
            <person name="Cotton M."/>
            <person name="Levy A."/>
            <person name="Marchetto P."/>
            <person name="Ochoa K."/>
            <person name="Jackson S.M."/>
            <person name="Gillam B."/>
            <person name="Chen W."/>
            <person name="Yan L."/>
            <person name="Higginbotham J."/>
            <person name="Cardenas M."/>
            <person name="Waligorski J."/>
            <person name="Applebaum E."/>
            <person name="Phelps L."/>
            <person name="Falcone J."/>
            <person name="Kanchi K."/>
            <person name="Thane T."/>
            <person name="Scimone A."/>
            <person name="Thane N."/>
            <person name="Henke J."/>
            <person name="Wang T."/>
            <person name="Ruppert J."/>
            <person name="Shah N."/>
            <person name="Rotter K."/>
            <person name="Hodges J."/>
            <person name="Ingenthron E."/>
            <person name="Cordes M."/>
            <person name="Kohlberg S."/>
            <person name="Sgro J."/>
            <person name="Delgado B."/>
            <person name="Mead K."/>
            <person name="Chinwalla A."/>
            <person name="Leonard S."/>
            <person name="Crouse K."/>
            <person name="Collura K."/>
            <person name="Kudrna D."/>
            <person name="Currie J."/>
            <person name="He R."/>
            <person name="Angelova A."/>
            <person name="Rajasekar S."/>
            <person name="Mueller T."/>
            <person name="Lomeli R."/>
            <person name="Scara G."/>
            <person name="Ko A."/>
            <person name="Delaney K."/>
            <person name="Wissotski M."/>
            <person name="Lopez G."/>
            <person name="Campos D."/>
            <person name="Braidotti M."/>
            <person name="Ashley E."/>
            <person name="Golser W."/>
            <person name="Kim H."/>
            <person name="Lee S."/>
            <person name="Lin J."/>
            <person name="Dujmic Z."/>
            <person name="Kim W."/>
            <person name="Talag J."/>
            <person name="Zuccolo A."/>
            <person name="Fan C."/>
            <person name="Sebastian A."/>
            <person name="Kramer M."/>
            <person name="Spiegel L."/>
            <person name="Nascimento L."/>
            <person name="Zutavern T."/>
            <person name="Miller B."/>
            <person name="Ambroise C."/>
            <person name="Muller S."/>
            <person name="Spooner W."/>
            <person name="Narechania A."/>
            <person name="Ren L."/>
            <person name="Wei S."/>
            <person name="Kumari S."/>
            <person name="Faga B."/>
            <person name="Levy M.J."/>
            <person name="McMahan L."/>
            <person name="Van Buren P."/>
            <person name="Vaughn M.W."/>
            <person name="Ying K."/>
            <person name="Yeh C.-T."/>
            <person name="Emrich S.J."/>
            <person name="Jia Y."/>
            <person name="Kalyanaraman A."/>
            <person name="Hsia A.-P."/>
            <person name="Barbazuk W.B."/>
            <person name="Baucom R.S."/>
            <person name="Brutnell T.P."/>
            <person name="Carpita N.C."/>
            <person name="Chaparro C."/>
            <person name="Chia J.-M."/>
            <person name="Deragon J.-M."/>
            <person name="Estill J.C."/>
            <person name="Fu Y."/>
            <person name="Jeddeloh J.A."/>
            <person name="Han Y."/>
            <person name="Lee H."/>
            <person name="Li P."/>
            <person name="Lisch D.R."/>
            <person name="Liu S."/>
            <person name="Liu Z."/>
            <person name="Nagel D.H."/>
            <person name="McCann M.C."/>
            <person name="SanMiguel P."/>
            <person name="Myers A.M."/>
            <person name="Nettleton D."/>
            <person name="Nguyen J."/>
            <person name="Penning B.W."/>
            <person name="Ponnala L."/>
            <person name="Schneider K.L."/>
            <person name="Schwartz D.C."/>
            <person name="Sharma A."/>
            <person name="Soderlund C."/>
            <person name="Springer N.M."/>
            <person name="Sun Q."/>
            <person name="Wang H."/>
            <person name="Waterman M."/>
            <person name="Westerman R."/>
            <person name="Wolfgruber T.K."/>
            <person name="Yang L."/>
            <person name="Yu Y."/>
            <person name="Zhang L."/>
            <person name="Zhou S."/>
            <person name="Zhu Q."/>
            <person name="Bennetzen J.L."/>
            <person name="Dawe R.K."/>
            <person name="Jiang J."/>
            <person name="Jiang N."/>
            <person name="Presting G.G."/>
            <person name="Wessler S.R."/>
            <person name="Aluru S."/>
            <person name="Martienssen R.A."/>
            <person name="Clifton S.W."/>
            <person name="McCombie W.R."/>
            <person name="Wing R.A."/>
            <person name="Wilson R.K."/>
        </authorList>
    </citation>
    <scope>NUCLEOTIDE SEQUENCE [LARGE SCALE GENOMIC DNA]</scope>
    <source>
        <strain evidence="3">cv. B73</strain>
    </source>
</reference>